<dbReference type="PROSITE" id="PS50994">
    <property type="entry name" value="INTEGRASE"/>
    <property type="match status" value="1"/>
</dbReference>
<dbReference type="InterPro" id="IPR001598">
    <property type="entry name" value="Transposase_IS30_CS"/>
</dbReference>
<evidence type="ECO:0000256" key="4">
    <source>
        <dbReference type="ARBA" id="ARBA00023125"/>
    </source>
</evidence>
<dbReference type="Gene3D" id="3.30.420.10">
    <property type="entry name" value="Ribonuclease H-like superfamily/Ribonuclease H"/>
    <property type="match status" value="1"/>
</dbReference>
<comment type="similarity">
    <text evidence="2">Belongs to the transposase IS30 family.</text>
</comment>
<evidence type="ECO:0000256" key="3">
    <source>
        <dbReference type="ARBA" id="ARBA00022578"/>
    </source>
</evidence>
<dbReference type="PANTHER" id="PTHR10948">
    <property type="entry name" value="TRANSPOSASE"/>
    <property type="match status" value="1"/>
</dbReference>
<dbReference type="InterPro" id="IPR009057">
    <property type="entry name" value="Homeodomain-like_sf"/>
</dbReference>
<dbReference type="GO" id="GO:0004803">
    <property type="term" value="F:transposase activity"/>
    <property type="evidence" value="ECO:0007669"/>
    <property type="project" value="InterPro"/>
</dbReference>
<comment type="caution">
    <text evidence="7">The sequence shown here is derived from an EMBL/GenBank/DDBJ whole genome shotgun (WGS) entry which is preliminary data.</text>
</comment>
<keyword evidence="5" id="KW-0233">DNA recombination</keyword>
<organism evidence="7 8">
    <name type="scientific">Rubripirellula reticaptiva</name>
    <dbReference type="NCBI Taxonomy" id="2528013"/>
    <lineage>
        <taxon>Bacteria</taxon>
        <taxon>Pseudomonadati</taxon>
        <taxon>Planctomycetota</taxon>
        <taxon>Planctomycetia</taxon>
        <taxon>Pirellulales</taxon>
        <taxon>Pirellulaceae</taxon>
        <taxon>Rubripirellula</taxon>
    </lineage>
</organism>
<keyword evidence="3" id="KW-0815">Transposition</keyword>
<dbReference type="PANTHER" id="PTHR10948:SF23">
    <property type="entry name" value="TRANSPOSASE INSI FOR INSERTION SEQUENCE ELEMENT IS30A-RELATED"/>
    <property type="match status" value="1"/>
</dbReference>
<keyword evidence="4" id="KW-0238">DNA-binding</keyword>
<proteinExistence type="inferred from homology"/>
<dbReference type="Proteomes" id="UP000317977">
    <property type="component" value="Unassembled WGS sequence"/>
</dbReference>
<dbReference type="InterPro" id="IPR053392">
    <property type="entry name" value="Transposase_IS30-like"/>
</dbReference>
<sequence>MRLKGEPLEANCLVFNPQAPANERPAMRHLNYVDRANIQFLLGRGHSPAAIARKLDRHRSTIGREIKRNSSCHRSYDAGCAQRTVKRRRLDSAPRPKRNDVALMEHVHSKLAMNWSPAQIAGHLKKSVCQSSVSHQTIYNYLGDLDKDHPHRLAMRRRGRRNRNAPPGFVANKHKHGLSIHERLAIINRRGRLGDWEVDLMTCAKTSGYLITAVDRRSGYTLIRRVSDKTAGRVAEGIIKMFEGIDPKKVLSMTFDNGVEFTYTRKIAKALGVRIYFCDPYNSGQRGTNENTNGLIRQYFPKHLHYGYISYQAVQKAITALNNRPRLRLQFRTPANTFERRPNVAFRI</sequence>
<dbReference type="InterPro" id="IPR001584">
    <property type="entry name" value="Integrase_cat-core"/>
</dbReference>
<evidence type="ECO:0000256" key="5">
    <source>
        <dbReference type="ARBA" id="ARBA00023172"/>
    </source>
</evidence>
<dbReference type="Pfam" id="PF00665">
    <property type="entry name" value="rve"/>
    <property type="match status" value="1"/>
</dbReference>
<evidence type="ECO:0000313" key="8">
    <source>
        <dbReference type="Proteomes" id="UP000317977"/>
    </source>
</evidence>
<dbReference type="GO" id="GO:0003677">
    <property type="term" value="F:DNA binding"/>
    <property type="evidence" value="ECO:0007669"/>
    <property type="project" value="UniProtKB-KW"/>
</dbReference>
<dbReference type="AlphaFoldDB" id="A0A5C6EQJ3"/>
<dbReference type="PROSITE" id="PS01043">
    <property type="entry name" value="TRANSPOSASE_IS30"/>
    <property type="match status" value="1"/>
</dbReference>
<dbReference type="SUPFAM" id="SSF53098">
    <property type="entry name" value="Ribonuclease H-like"/>
    <property type="match status" value="1"/>
</dbReference>
<evidence type="ECO:0000256" key="1">
    <source>
        <dbReference type="ARBA" id="ARBA00002190"/>
    </source>
</evidence>
<evidence type="ECO:0000313" key="7">
    <source>
        <dbReference type="EMBL" id="TWU52053.1"/>
    </source>
</evidence>
<dbReference type="SUPFAM" id="SSF46689">
    <property type="entry name" value="Homeodomain-like"/>
    <property type="match status" value="1"/>
</dbReference>
<dbReference type="InterPro" id="IPR036397">
    <property type="entry name" value="RNaseH_sf"/>
</dbReference>
<dbReference type="GO" id="GO:0005829">
    <property type="term" value="C:cytosol"/>
    <property type="evidence" value="ECO:0007669"/>
    <property type="project" value="TreeGrafter"/>
</dbReference>
<dbReference type="NCBIfam" id="NF033563">
    <property type="entry name" value="transpos_IS30"/>
    <property type="match status" value="1"/>
</dbReference>
<dbReference type="InterPro" id="IPR051917">
    <property type="entry name" value="Transposase-Integrase"/>
</dbReference>
<dbReference type="GO" id="GO:0006313">
    <property type="term" value="P:DNA transposition"/>
    <property type="evidence" value="ECO:0007669"/>
    <property type="project" value="InterPro"/>
</dbReference>
<accession>A0A5C6EQJ3</accession>
<dbReference type="RefSeq" id="WP_146535267.1">
    <property type="nucleotide sequence ID" value="NZ_SJPX01000003.1"/>
</dbReference>
<name>A0A5C6EQJ3_9BACT</name>
<dbReference type="GO" id="GO:0015074">
    <property type="term" value="P:DNA integration"/>
    <property type="evidence" value="ECO:0007669"/>
    <property type="project" value="InterPro"/>
</dbReference>
<gene>
    <name evidence="7" type="ORF">Poly59_36500</name>
</gene>
<dbReference type="Pfam" id="PF13936">
    <property type="entry name" value="HTH_38"/>
    <property type="match status" value="1"/>
</dbReference>
<keyword evidence="8" id="KW-1185">Reference proteome</keyword>
<dbReference type="OrthoDB" id="216184at2"/>
<dbReference type="InterPro" id="IPR025246">
    <property type="entry name" value="IS30-like_HTH"/>
</dbReference>
<comment type="function">
    <text evidence="1">Required for the transposition of the insertion element.</text>
</comment>
<dbReference type="InterPro" id="IPR012337">
    <property type="entry name" value="RNaseH-like_sf"/>
</dbReference>
<evidence type="ECO:0000256" key="2">
    <source>
        <dbReference type="ARBA" id="ARBA00006363"/>
    </source>
</evidence>
<protein>
    <submittedName>
        <fullName evidence="7">Integrase core domain protein</fullName>
    </submittedName>
</protein>
<feature type="domain" description="Integrase catalytic" evidence="6">
    <location>
        <begin position="187"/>
        <end position="342"/>
    </location>
</feature>
<reference evidence="7 8" key="1">
    <citation type="submission" date="2019-02" db="EMBL/GenBank/DDBJ databases">
        <title>Deep-cultivation of Planctomycetes and their phenomic and genomic characterization uncovers novel biology.</title>
        <authorList>
            <person name="Wiegand S."/>
            <person name="Jogler M."/>
            <person name="Boedeker C."/>
            <person name="Pinto D."/>
            <person name="Vollmers J."/>
            <person name="Rivas-Marin E."/>
            <person name="Kohn T."/>
            <person name="Peeters S.H."/>
            <person name="Heuer A."/>
            <person name="Rast P."/>
            <person name="Oberbeckmann S."/>
            <person name="Bunk B."/>
            <person name="Jeske O."/>
            <person name="Meyerdierks A."/>
            <person name="Storesund J.E."/>
            <person name="Kallscheuer N."/>
            <person name="Luecker S."/>
            <person name="Lage O.M."/>
            <person name="Pohl T."/>
            <person name="Merkel B.J."/>
            <person name="Hornburger P."/>
            <person name="Mueller R.-W."/>
            <person name="Bruemmer F."/>
            <person name="Labrenz M."/>
            <person name="Spormann A.M."/>
            <person name="Op Den Camp H."/>
            <person name="Overmann J."/>
            <person name="Amann R."/>
            <person name="Jetten M.S.M."/>
            <person name="Mascher T."/>
            <person name="Medema M.H."/>
            <person name="Devos D.P."/>
            <person name="Kaster A.-K."/>
            <person name="Ovreas L."/>
            <person name="Rohde M."/>
            <person name="Galperin M.Y."/>
            <person name="Jogler C."/>
        </authorList>
    </citation>
    <scope>NUCLEOTIDE SEQUENCE [LARGE SCALE GENOMIC DNA]</scope>
    <source>
        <strain evidence="7 8">Poly59</strain>
    </source>
</reference>
<evidence type="ECO:0000259" key="6">
    <source>
        <dbReference type="PROSITE" id="PS50994"/>
    </source>
</evidence>
<dbReference type="EMBL" id="SJPX01000003">
    <property type="protein sequence ID" value="TWU52053.1"/>
    <property type="molecule type" value="Genomic_DNA"/>
</dbReference>